<protein>
    <submittedName>
        <fullName evidence="2">Uncharacterized protein</fullName>
    </submittedName>
</protein>
<gene>
    <name evidence="2" type="ORF">AVDCRST_MAG88-3985</name>
</gene>
<proteinExistence type="predicted"/>
<accession>A0A6J4VR22</accession>
<dbReference type="EMBL" id="CADCWM010000984">
    <property type="protein sequence ID" value="CAA9586268.1"/>
    <property type="molecule type" value="Genomic_DNA"/>
</dbReference>
<organism evidence="2">
    <name type="scientific">uncultured Thermomicrobiales bacterium</name>
    <dbReference type="NCBI Taxonomy" id="1645740"/>
    <lineage>
        <taxon>Bacteria</taxon>
        <taxon>Pseudomonadati</taxon>
        <taxon>Thermomicrobiota</taxon>
        <taxon>Thermomicrobia</taxon>
        <taxon>Thermomicrobiales</taxon>
        <taxon>environmental samples</taxon>
    </lineage>
</organism>
<name>A0A6J4VR22_9BACT</name>
<feature type="non-terminal residue" evidence="2">
    <location>
        <position position="24"/>
    </location>
</feature>
<dbReference type="AlphaFoldDB" id="A0A6J4VR22"/>
<evidence type="ECO:0000256" key="1">
    <source>
        <dbReference type="SAM" id="MobiDB-lite"/>
    </source>
</evidence>
<evidence type="ECO:0000313" key="2">
    <source>
        <dbReference type="EMBL" id="CAA9586268.1"/>
    </source>
</evidence>
<feature type="region of interest" description="Disordered" evidence="1">
    <location>
        <begin position="1"/>
        <end position="24"/>
    </location>
</feature>
<sequence length="24" mass="2341">CPAGSPPPPSPSSSPSPRAWPPPS</sequence>
<feature type="non-terminal residue" evidence="2">
    <location>
        <position position="1"/>
    </location>
</feature>
<reference evidence="2" key="1">
    <citation type="submission" date="2020-02" db="EMBL/GenBank/DDBJ databases">
        <authorList>
            <person name="Meier V. D."/>
        </authorList>
    </citation>
    <scope>NUCLEOTIDE SEQUENCE</scope>
    <source>
        <strain evidence="2">AVDCRST_MAG88</strain>
    </source>
</reference>